<dbReference type="Proteomes" id="UP001204621">
    <property type="component" value="Unassembled WGS sequence"/>
</dbReference>
<dbReference type="Gene3D" id="3.40.50.150">
    <property type="entry name" value="Vaccinia Virus protein VP39"/>
    <property type="match status" value="1"/>
</dbReference>
<keyword evidence="2" id="KW-1185">Reference proteome</keyword>
<proteinExistence type="predicted"/>
<accession>A0ABT2CXI8</accession>
<dbReference type="CDD" id="cd02440">
    <property type="entry name" value="AdoMet_MTases"/>
    <property type="match status" value="1"/>
</dbReference>
<sequence length="255" mass="28377">MASELELVALQETLYRSANPTRRWLHCTRRDWIIDALRHNAAPARQRALEVGPGSGVYLPTLATMFAEVVASDIESAYLKHAAPMRTRQPNLQLLEDDICNSTMPPHSFDLILCTEVIEHIRDSAAALAGMRRLLKPGGVLLLSTPQRYSPLELTARIAFLPGVIQLVRRIYREPILETGHINLMTAATVRRQLSDAGFSVEQQHQSGLYVPLLAEFGGALALRLERLLERRLRGGVAGGLLWTQYYIARAASCC</sequence>
<dbReference type="GO" id="GO:0008168">
    <property type="term" value="F:methyltransferase activity"/>
    <property type="evidence" value="ECO:0007669"/>
    <property type="project" value="UniProtKB-KW"/>
</dbReference>
<dbReference type="SUPFAM" id="SSF53335">
    <property type="entry name" value="S-adenosyl-L-methionine-dependent methyltransferases"/>
    <property type="match status" value="1"/>
</dbReference>
<evidence type="ECO:0000313" key="2">
    <source>
        <dbReference type="Proteomes" id="UP001204621"/>
    </source>
</evidence>
<dbReference type="GO" id="GO:0032259">
    <property type="term" value="P:methylation"/>
    <property type="evidence" value="ECO:0007669"/>
    <property type="project" value="UniProtKB-KW"/>
</dbReference>
<name>A0ABT2CXI8_9BURK</name>
<dbReference type="PANTHER" id="PTHR43861">
    <property type="entry name" value="TRANS-ACONITATE 2-METHYLTRANSFERASE-RELATED"/>
    <property type="match status" value="1"/>
</dbReference>
<evidence type="ECO:0000313" key="1">
    <source>
        <dbReference type="EMBL" id="MCS0658564.1"/>
    </source>
</evidence>
<dbReference type="InterPro" id="IPR029063">
    <property type="entry name" value="SAM-dependent_MTases_sf"/>
</dbReference>
<comment type="caution">
    <text evidence="1">The sequence shown here is derived from an EMBL/GenBank/DDBJ whole genome shotgun (WGS) entry which is preliminary data.</text>
</comment>
<dbReference type="RefSeq" id="WP_258811739.1">
    <property type="nucleotide sequence ID" value="NZ_JANUGU010000002.1"/>
</dbReference>
<keyword evidence="1" id="KW-0489">Methyltransferase</keyword>
<protein>
    <submittedName>
        <fullName evidence="1">Class I SAM-dependent methyltransferase</fullName>
    </submittedName>
</protein>
<reference evidence="1 2" key="1">
    <citation type="submission" date="2022-08" db="EMBL/GenBank/DDBJ databases">
        <title>Reclassification of Massilia species as members of the genera Telluria, Duganella, Pseudoduganella, Mokoshia gen. nov. and Zemynaea gen. nov. using orthogonal and non-orthogonal genome-based approaches.</title>
        <authorList>
            <person name="Bowman J.P."/>
        </authorList>
    </citation>
    <scope>NUCLEOTIDE SEQUENCE [LARGE SCALE GENOMIC DNA]</scope>
    <source>
        <strain evidence="1 2">JCM 31606</strain>
    </source>
</reference>
<dbReference type="EMBL" id="JANUGU010000002">
    <property type="protein sequence ID" value="MCS0658564.1"/>
    <property type="molecule type" value="Genomic_DNA"/>
</dbReference>
<keyword evidence="1" id="KW-0808">Transferase</keyword>
<dbReference type="Pfam" id="PF13489">
    <property type="entry name" value="Methyltransf_23"/>
    <property type="match status" value="1"/>
</dbReference>
<organism evidence="1 2">
    <name type="scientific">Massilia terrae</name>
    <dbReference type="NCBI Taxonomy" id="1811224"/>
    <lineage>
        <taxon>Bacteria</taxon>
        <taxon>Pseudomonadati</taxon>
        <taxon>Pseudomonadota</taxon>
        <taxon>Betaproteobacteria</taxon>
        <taxon>Burkholderiales</taxon>
        <taxon>Oxalobacteraceae</taxon>
        <taxon>Telluria group</taxon>
        <taxon>Massilia</taxon>
    </lineage>
</organism>
<gene>
    <name evidence="1" type="ORF">NX778_10860</name>
</gene>